<gene>
    <name evidence="5" type="ORF">BUALT_Bualt09G0079500</name>
</gene>
<evidence type="ECO:0000256" key="2">
    <source>
        <dbReference type="ARBA" id="ARBA00022679"/>
    </source>
</evidence>
<dbReference type="PANTHER" id="PTHR11926:SF774">
    <property type="entry name" value="UDP-GLYCOSYLTRANSFERASE 85A1-RELATED"/>
    <property type="match status" value="1"/>
</dbReference>
<protein>
    <recommendedName>
        <fullName evidence="4">Glycosyltransferase</fullName>
        <ecNumber evidence="4">2.4.1.-</ecNumber>
    </recommendedName>
</protein>
<dbReference type="CDD" id="cd03784">
    <property type="entry name" value="GT1_Gtf-like"/>
    <property type="match status" value="1"/>
</dbReference>
<dbReference type="EMBL" id="WHWC01000009">
    <property type="protein sequence ID" value="KAG8376591.1"/>
    <property type="molecule type" value="Genomic_DNA"/>
</dbReference>
<evidence type="ECO:0000256" key="4">
    <source>
        <dbReference type="RuleBase" id="RU362057"/>
    </source>
</evidence>
<sequence length="469" mass="52501">MAEKQHKLHAIMISVPFQGHINPYVNLAVKLASKGCTVTFAHIEYIHRKLAKAHNSDDLFSEARKSGLDIRYTTISDGLPLEYDRDLHAEAYWGHLFHKFPAIVDDFIGKTIESDPFSVPFLVADTIYAWSAAIAEKYKLVNVSFWAPTALVFSLLYHMDLLKEKGDIPCIDGNEKEINYIPGIKSINTKDLMSYLRVIDDRHEARESLPMAFKEVKKADFILQNTVHELEFETLSALNKYQPTYAIGPMNLATNTVPKSLQSESDCTHWLESKAPGSVLYVSFGSLVQASKHVIEEIAYGLLLSEVNFVCAVRAGIVGSDGNGLPHGFEDEMKDKGLIVPWCNQVAVLSNPAIGGFLTHCGWISAIESVWCGVPMICYPLSYDHPTTRKLMVDDLKIGINLCDGESVDRKEIAEKIKSFMNGTTSKSLKYETNKVKETLKNALEVDGSSERNFNQFFNDLKEKIHATN</sequence>
<keyword evidence="3" id="KW-0328">Glycosyltransferase</keyword>
<dbReference type="Pfam" id="PF00201">
    <property type="entry name" value="UDPGT"/>
    <property type="match status" value="1"/>
</dbReference>
<dbReference type="FunFam" id="3.40.50.2000:FF:000056">
    <property type="entry name" value="Glycosyltransferase"/>
    <property type="match status" value="1"/>
</dbReference>
<dbReference type="InterPro" id="IPR002213">
    <property type="entry name" value="UDP_glucos_trans"/>
</dbReference>
<dbReference type="Gene3D" id="3.40.50.2000">
    <property type="entry name" value="Glycogen Phosphorylase B"/>
    <property type="match status" value="2"/>
</dbReference>
<dbReference type="PANTHER" id="PTHR11926">
    <property type="entry name" value="GLUCOSYL/GLUCURONOSYL TRANSFERASES"/>
    <property type="match status" value="1"/>
</dbReference>
<keyword evidence="6" id="KW-1185">Reference proteome</keyword>
<evidence type="ECO:0000313" key="5">
    <source>
        <dbReference type="EMBL" id="KAG8376591.1"/>
    </source>
</evidence>
<evidence type="ECO:0000256" key="3">
    <source>
        <dbReference type="RuleBase" id="RU003718"/>
    </source>
</evidence>
<comment type="similarity">
    <text evidence="1 3">Belongs to the UDP-glycosyltransferase family.</text>
</comment>
<dbReference type="SUPFAM" id="SSF53756">
    <property type="entry name" value="UDP-Glycosyltransferase/glycogen phosphorylase"/>
    <property type="match status" value="1"/>
</dbReference>
<dbReference type="GO" id="GO:0080043">
    <property type="term" value="F:quercetin 3-O-glucosyltransferase activity"/>
    <property type="evidence" value="ECO:0007669"/>
    <property type="project" value="TreeGrafter"/>
</dbReference>
<accession>A0AAV6X865</accession>
<comment type="caution">
    <text evidence="5">The sequence shown here is derived from an EMBL/GenBank/DDBJ whole genome shotgun (WGS) entry which is preliminary data.</text>
</comment>
<keyword evidence="2 3" id="KW-0808">Transferase</keyword>
<evidence type="ECO:0000313" key="6">
    <source>
        <dbReference type="Proteomes" id="UP000826271"/>
    </source>
</evidence>
<dbReference type="InterPro" id="IPR035595">
    <property type="entry name" value="UDP_glycos_trans_CS"/>
</dbReference>
<dbReference type="PROSITE" id="PS00375">
    <property type="entry name" value="UDPGT"/>
    <property type="match status" value="1"/>
</dbReference>
<reference evidence="5" key="1">
    <citation type="submission" date="2019-10" db="EMBL/GenBank/DDBJ databases">
        <authorList>
            <person name="Zhang R."/>
            <person name="Pan Y."/>
            <person name="Wang J."/>
            <person name="Ma R."/>
            <person name="Yu S."/>
        </authorList>
    </citation>
    <scope>NUCLEOTIDE SEQUENCE</scope>
    <source>
        <strain evidence="5">LA-IB0</strain>
        <tissue evidence="5">Leaf</tissue>
    </source>
</reference>
<dbReference type="AlphaFoldDB" id="A0AAV6X865"/>
<proteinExistence type="inferred from homology"/>
<name>A0AAV6X865_9LAMI</name>
<dbReference type="EC" id="2.4.1.-" evidence="4"/>
<dbReference type="Proteomes" id="UP000826271">
    <property type="component" value="Unassembled WGS sequence"/>
</dbReference>
<dbReference type="GO" id="GO:0080044">
    <property type="term" value="F:quercetin 7-O-glucosyltransferase activity"/>
    <property type="evidence" value="ECO:0007669"/>
    <property type="project" value="TreeGrafter"/>
</dbReference>
<evidence type="ECO:0000256" key="1">
    <source>
        <dbReference type="ARBA" id="ARBA00009995"/>
    </source>
</evidence>
<organism evidence="5 6">
    <name type="scientific">Buddleja alternifolia</name>
    <dbReference type="NCBI Taxonomy" id="168488"/>
    <lineage>
        <taxon>Eukaryota</taxon>
        <taxon>Viridiplantae</taxon>
        <taxon>Streptophyta</taxon>
        <taxon>Embryophyta</taxon>
        <taxon>Tracheophyta</taxon>
        <taxon>Spermatophyta</taxon>
        <taxon>Magnoliopsida</taxon>
        <taxon>eudicotyledons</taxon>
        <taxon>Gunneridae</taxon>
        <taxon>Pentapetalae</taxon>
        <taxon>asterids</taxon>
        <taxon>lamiids</taxon>
        <taxon>Lamiales</taxon>
        <taxon>Scrophulariaceae</taxon>
        <taxon>Buddlejeae</taxon>
        <taxon>Buddleja</taxon>
    </lineage>
</organism>